<dbReference type="AlphaFoldDB" id="A0A1M6T6E3"/>
<evidence type="ECO:0000313" key="5">
    <source>
        <dbReference type="Proteomes" id="UP000184310"/>
    </source>
</evidence>
<feature type="coiled-coil region" evidence="1">
    <location>
        <begin position="232"/>
        <end position="273"/>
    </location>
</feature>
<feature type="signal peptide" evidence="3">
    <location>
        <begin position="1"/>
        <end position="28"/>
    </location>
</feature>
<proteinExistence type="predicted"/>
<evidence type="ECO:0000256" key="2">
    <source>
        <dbReference type="SAM" id="MobiDB-lite"/>
    </source>
</evidence>
<dbReference type="RefSeq" id="WP_072992259.1">
    <property type="nucleotide sequence ID" value="NZ_FQZB01000019.1"/>
</dbReference>
<dbReference type="OrthoDB" id="9810153at2"/>
<dbReference type="Proteomes" id="UP000184310">
    <property type="component" value="Unassembled WGS sequence"/>
</dbReference>
<dbReference type="STRING" id="1121302.SAMN02745163_03966"/>
<reference evidence="4 5" key="1">
    <citation type="submission" date="2016-11" db="EMBL/GenBank/DDBJ databases">
        <authorList>
            <person name="Jaros S."/>
            <person name="Januszkiewicz K."/>
            <person name="Wedrychowicz H."/>
        </authorList>
    </citation>
    <scope>NUCLEOTIDE SEQUENCE [LARGE SCALE GENOMIC DNA]</scope>
    <source>
        <strain evidence="4 5">DSM 21758</strain>
    </source>
</reference>
<evidence type="ECO:0000256" key="3">
    <source>
        <dbReference type="SAM" id="SignalP"/>
    </source>
</evidence>
<sequence>MKIKFKFLSSALSALLIAGTLSSTVAFADSKDTVVVSLGADLKKEQKTEMLNRFGVTYKQIEAGDVKQIDITNQDIREQLGMDTSKPIPKNSVSISSCYIKVLGKGEGVNVSTHNLTEVTKSMLANAIITSGITDAKVIADAPYEVTGTAALAGVLKGFEKSTGKELPLENKEVARKEISVTKNIGDSIGPDKAASMVSDAKTQVIKDKPKDEQAIKKVIDKTSDNYEVKLTADQEKQLTKLLEDVNKLNLNYNDIKSSLDKLNENMQKSLEKAGVILKENNNLLHKISMKFDSFANWVKGIFGKAAEEIEPAKLDTKKADPSQPKQEGNDASQGDVLDKTTK</sequence>
<feature type="region of interest" description="Disordered" evidence="2">
    <location>
        <begin position="313"/>
        <end position="343"/>
    </location>
</feature>
<name>A0A1M6T6E3_9CLOT</name>
<feature type="chain" id="PRO_5013042446" evidence="3">
    <location>
        <begin position="29"/>
        <end position="343"/>
    </location>
</feature>
<keyword evidence="1" id="KW-0175">Coiled coil</keyword>
<evidence type="ECO:0000256" key="1">
    <source>
        <dbReference type="SAM" id="Coils"/>
    </source>
</evidence>
<gene>
    <name evidence="4" type="ORF">SAMN02745163_03966</name>
</gene>
<organism evidence="4 5">
    <name type="scientific">Clostridium cavendishii DSM 21758</name>
    <dbReference type="NCBI Taxonomy" id="1121302"/>
    <lineage>
        <taxon>Bacteria</taxon>
        <taxon>Bacillati</taxon>
        <taxon>Bacillota</taxon>
        <taxon>Clostridia</taxon>
        <taxon>Eubacteriales</taxon>
        <taxon>Clostridiaceae</taxon>
        <taxon>Clostridium</taxon>
    </lineage>
</organism>
<dbReference type="InterPro" id="IPR009343">
    <property type="entry name" value="DUF1002"/>
</dbReference>
<keyword evidence="5" id="KW-1185">Reference proteome</keyword>
<protein>
    <submittedName>
        <fullName evidence="4">Uncharacterized protein YpuA, DUF1002 family</fullName>
    </submittedName>
</protein>
<accession>A0A1M6T6E3</accession>
<keyword evidence="3" id="KW-0732">Signal</keyword>
<feature type="compositionally biased region" description="Polar residues" evidence="2">
    <location>
        <begin position="324"/>
        <end position="333"/>
    </location>
</feature>
<dbReference type="EMBL" id="FQZB01000019">
    <property type="protein sequence ID" value="SHK52561.1"/>
    <property type="molecule type" value="Genomic_DNA"/>
</dbReference>
<evidence type="ECO:0000313" key="4">
    <source>
        <dbReference type="EMBL" id="SHK52561.1"/>
    </source>
</evidence>
<dbReference type="Pfam" id="PF06207">
    <property type="entry name" value="DUF1002"/>
    <property type="match status" value="1"/>
</dbReference>